<evidence type="ECO:0000313" key="1">
    <source>
        <dbReference type="EMBL" id="QTA93862.1"/>
    </source>
</evidence>
<dbReference type="Proteomes" id="UP000663722">
    <property type="component" value="Chromosome"/>
</dbReference>
<dbReference type="EMBL" id="CP061800">
    <property type="protein sequence ID" value="QTA93862.1"/>
    <property type="molecule type" value="Genomic_DNA"/>
</dbReference>
<dbReference type="AlphaFoldDB" id="A0A975BZH7"/>
<reference evidence="1" key="1">
    <citation type="journal article" date="2021" name="Microb. Physiol.">
        <title>Proteogenomic Insights into the Physiology of Marine, Sulfate-Reducing, Filamentous Desulfonema limicola and Desulfonema magnum.</title>
        <authorList>
            <person name="Schnaars V."/>
            <person name="Wohlbrand L."/>
            <person name="Scheve S."/>
            <person name="Hinrichs C."/>
            <person name="Reinhardt R."/>
            <person name="Rabus R."/>
        </authorList>
    </citation>
    <scope>NUCLEOTIDE SEQUENCE</scope>
    <source>
        <strain evidence="1">4be13</strain>
    </source>
</reference>
<name>A0A975BZH7_9BACT</name>
<gene>
    <name evidence="1" type="ORF">dnm_099700</name>
</gene>
<evidence type="ECO:0000313" key="2">
    <source>
        <dbReference type="Proteomes" id="UP000663722"/>
    </source>
</evidence>
<organism evidence="1 2">
    <name type="scientific">Desulfonema magnum</name>
    <dbReference type="NCBI Taxonomy" id="45655"/>
    <lineage>
        <taxon>Bacteria</taxon>
        <taxon>Pseudomonadati</taxon>
        <taxon>Thermodesulfobacteriota</taxon>
        <taxon>Desulfobacteria</taxon>
        <taxon>Desulfobacterales</taxon>
        <taxon>Desulfococcaceae</taxon>
        <taxon>Desulfonema</taxon>
    </lineage>
</organism>
<keyword evidence="2" id="KW-1185">Reference proteome</keyword>
<proteinExistence type="predicted"/>
<protein>
    <submittedName>
        <fullName evidence="1">Uncharacterized protein</fullName>
    </submittedName>
</protein>
<sequence>MAECQNIQCFQNKYYGKFIRTLYLAYLRFGEEISRGSLK</sequence>
<accession>A0A975BZH7</accession>
<dbReference type="KEGG" id="dmm:dnm_099700"/>